<gene>
    <name evidence="9" type="ORF">K458DRAFT_479210</name>
</gene>
<keyword evidence="3 8" id="KW-0349">Heme</keyword>
<dbReference type="Gene3D" id="1.10.630.10">
    <property type="entry name" value="Cytochrome P450"/>
    <property type="match status" value="2"/>
</dbReference>
<evidence type="ECO:0000256" key="8">
    <source>
        <dbReference type="PIRSR" id="PIRSR602401-1"/>
    </source>
</evidence>
<keyword evidence="6 8" id="KW-0408">Iron</keyword>
<evidence type="ECO:0000256" key="2">
    <source>
        <dbReference type="ARBA" id="ARBA00005179"/>
    </source>
</evidence>
<keyword evidence="5" id="KW-0560">Oxidoreductase</keyword>
<evidence type="ECO:0000256" key="5">
    <source>
        <dbReference type="ARBA" id="ARBA00023002"/>
    </source>
</evidence>
<dbReference type="SUPFAM" id="SSF48264">
    <property type="entry name" value="Cytochrome P450"/>
    <property type="match status" value="1"/>
</dbReference>
<keyword evidence="10" id="KW-1185">Reference proteome</keyword>
<comment type="cofactor">
    <cofactor evidence="1 8">
        <name>heme</name>
        <dbReference type="ChEBI" id="CHEBI:30413"/>
    </cofactor>
</comment>
<name>A0A6G1IUG2_9PLEO</name>
<evidence type="ECO:0000256" key="6">
    <source>
        <dbReference type="ARBA" id="ARBA00023004"/>
    </source>
</evidence>
<dbReference type="OrthoDB" id="10029320at2759"/>
<dbReference type="GO" id="GO:0005506">
    <property type="term" value="F:iron ion binding"/>
    <property type="evidence" value="ECO:0007669"/>
    <property type="project" value="InterPro"/>
</dbReference>
<keyword evidence="4 8" id="KW-0479">Metal-binding</keyword>
<dbReference type="EMBL" id="MU005590">
    <property type="protein sequence ID" value="KAF2681620.1"/>
    <property type="molecule type" value="Genomic_DNA"/>
</dbReference>
<dbReference type="AlphaFoldDB" id="A0A6G1IUG2"/>
<dbReference type="GO" id="GO:0020037">
    <property type="term" value="F:heme binding"/>
    <property type="evidence" value="ECO:0007669"/>
    <property type="project" value="InterPro"/>
</dbReference>
<evidence type="ECO:0000256" key="4">
    <source>
        <dbReference type="ARBA" id="ARBA00022723"/>
    </source>
</evidence>
<dbReference type="GO" id="GO:0016705">
    <property type="term" value="F:oxidoreductase activity, acting on paired donors, with incorporation or reduction of molecular oxygen"/>
    <property type="evidence" value="ECO:0007669"/>
    <property type="project" value="InterPro"/>
</dbReference>
<accession>A0A6G1IUG2</accession>
<comment type="pathway">
    <text evidence="2">Secondary metabolite biosynthesis.</text>
</comment>
<dbReference type="PRINTS" id="PR00385">
    <property type="entry name" value="P450"/>
</dbReference>
<evidence type="ECO:0000256" key="1">
    <source>
        <dbReference type="ARBA" id="ARBA00001971"/>
    </source>
</evidence>
<sequence length="465" mass="52518">MISKAGLVTLGALLCTGVSYMALVVYRHRSKINQLWITVHLLFLQKYVDQLPPNANVQMAMKGPIYPAFFVTSSPEISAQIAVTHNLPKTTQLESTLLPITGGRSLIAMNGDEWKTWRGLFNPGFSSASMLENVPHIVDCVQVFCEKLKEQSGRGILCLDELTTRLTTDVIIKVTLRLMDTYIRDELEKRFQKLKIPATDKSSQNKSVISLVLEAYIAAQATEGIASAPMHLDHRFVRYATSQIRLFLFAGNDTTSSSIVYTFHLLSKHPVALEKLRQEHNECRYTLAVIKETLRLYPPASTMREPRSGVVVTDRQNNSYPLDTLGANIVHTAVHTNPRVWPRSEAFIPEHFLVDADHELYPNPTAYRPFEQGPRSCIGQTLVYAEMKTVLVMTTRPFKITPAYEEWDALQLRNERWAKRLGRRLGVVSEHPKTVHGDRAYQTEVAGTHLADGYPCRAEVYRPVV</sequence>
<keyword evidence="7" id="KW-0503">Monooxygenase</keyword>
<evidence type="ECO:0000313" key="10">
    <source>
        <dbReference type="Proteomes" id="UP000799291"/>
    </source>
</evidence>
<dbReference type="InterPro" id="IPR050121">
    <property type="entry name" value="Cytochrome_P450_monoxygenase"/>
</dbReference>
<evidence type="ECO:0000256" key="7">
    <source>
        <dbReference type="ARBA" id="ARBA00023033"/>
    </source>
</evidence>
<dbReference type="GO" id="GO:0004497">
    <property type="term" value="F:monooxygenase activity"/>
    <property type="evidence" value="ECO:0007669"/>
    <property type="project" value="UniProtKB-KW"/>
</dbReference>
<proteinExistence type="predicted"/>
<dbReference type="PANTHER" id="PTHR24305:SF107">
    <property type="entry name" value="P450, PUTATIVE (EUROFUNG)-RELATED"/>
    <property type="match status" value="1"/>
</dbReference>
<dbReference type="InterPro" id="IPR001128">
    <property type="entry name" value="Cyt_P450"/>
</dbReference>
<dbReference type="Proteomes" id="UP000799291">
    <property type="component" value="Unassembled WGS sequence"/>
</dbReference>
<dbReference type="InterPro" id="IPR002401">
    <property type="entry name" value="Cyt_P450_E_grp-I"/>
</dbReference>
<dbReference type="PRINTS" id="PR00463">
    <property type="entry name" value="EP450I"/>
</dbReference>
<evidence type="ECO:0000313" key="9">
    <source>
        <dbReference type="EMBL" id="KAF2681620.1"/>
    </source>
</evidence>
<dbReference type="Pfam" id="PF00067">
    <property type="entry name" value="p450"/>
    <property type="match status" value="2"/>
</dbReference>
<evidence type="ECO:0000256" key="3">
    <source>
        <dbReference type="ARBA" id="ARBA00022617"/>
    </source>
</evidence>
<feature type="binding site" description="axial binding residue" evidence="8">
    <location>
        <position position="377"/>
    </location>
    <ligand>
        <name>heme</name>
        <dbReference type="ChEBI" id="CHEBI:30413"/>
    </ligand>
    <ligandPart>
        <name>Fe</name>
        <dbReference type="ChEBI" id="CHEBI:18248"/>
    </ligandPart>
</feature>
<organism evidence="9 10">
    <name type="scientific">Lentithecium fluviatile CBS 122367</name>
    <dbReference type="NCBI Taxonomy" id="1168545"/>
    <lineage>
        <taxon>Eukaryota</taxon>
        <taxon>Fungi</taxon>
        <taxon>Dikarya</taxon>
        <taxon>Ascomycota</taxon>
        <taxon>Pezizomycotina</taxon>
        <taxon>Dothideomycetes</taxon>
        <taxon>Pleosporomycetidae</taxon>
        <taxon>Pleosporales</taxon>
        <taxon>Massarineae</taxon>
        <taxon>Lentitheciaceae</taxon>
        <taxon>Lentithecium</taxon>
    </lineage>
</organism>
<reference evidence="9" key="1">
    <citation type="journal article" date="2020" name="Stud. Mycol.">
        <title>101 Dothideomycetes genomes: a test case for predicting lifestyles and emergence of pathogens.</title>
        <authorList>
            <person name="Haridas S."/>
            <person name="Albert R."/>
            <person name="Binder M."/>
            <person name="Bloem J."/>
            <person name="Labutti K."/>
            <person name="Salamov A."/>
            <person name="Andreopoulos B."/>
            <person name="Baker S."/>
            <person name="Barry K."/>
            <person name="Bills G."/>
            <person name="Bluhm B."/>
            <person name="Cannon C."/>
            <person name="Castanera R."/>
            <person name="Culley D."/>
            <person name="Daum C."/>
            <person name="Ezra D."/>
            <person name="Gonzalez J."/>
            <person name="Henrissat B."/>
            <person name="Kuo A."/>
            <person name="Liang C."/>
            <person name="Lipzen A."/>
            <person name="Lutzoni F."/>
            <person name="Magnuson J."/>
            <person name="Mondo S."/>
            <person name="Nolan M."/>
            <person name="Ohm R."/>
            <person name="Pangilinan J."/>
            <person name="Park H.-J."/>
            <person name="Ramirez L."/>
            <person name="Alfaro M."/>
            <person name="Sun H."/>
            <person name="Tritt A."/>
            <person name="Yoshinaga Y."/>
            <person name="Zwiers L.-H."/>
            <person name="Turgeon B."/>
            <person name="Goodwin S."/>
            <person name="Spatafora J."/>
            <person name="Crous P."/>
            <person name="Grigoriev I."/>
        </authorList>
    </citation>
    <scope>NUCLEOTIDE SEQUENCE</scope>
    <source>
        <strain evidence="9">CBS 122367</strain>
    </source>
</reference>
<dbReference type="PANTHER" id="PTHR24305">
    <property type="entry name" value="CYTOCHROME P450"/>
    <property type="match status" value="1"/>
</dbReference>
<protein>
    <submittedName>
        <fullName evidence="9">Cytochrome P450</fullName>
    </submittedName>
</protein>
<dbReference type="InterPro" id="IPR036396">
    <property type="entry name" value="Cyt_P450_sf"/>
</dbReference>